<dbReference type="InterPro" id="IPR015405">
    <property type="entry name" value="NDUFS1-like_C"/>
</dbReference>
<comment type="similarity">
    <text evidence="2 10">Belongs to the complex I 75 kDa subunit family.</text>
</comment>
<dbReference type="InterPro" id="IPR019574">
    <property type="entry name" value="NADH_UbQ_OxRdtase_Gsu_4Fe4S-bd"/>
</dbReference>
<geneLocation type="mitochondrion" evidence="14"/>
<feature type="domain" description="4Fe-4S Mo/W bis-MGD-type" evidence="12">
    <location>
        <begin position="215"/>
        <end position="271"/>
    </location>
</feature>
<dbReference type="GO" id="GO:0016651">
    <property type="term" value="F:oxidoreductase activity, acting on NAD(P)H"/>
    <property type="evidence" value="ECO:0007669"/>
    <property type="project" value="InterPro"/>
</dbReference>
<dbReference type="InterPro" id="IPR001041">
    <property type="entry name" value="2Fe-2S_ferredoxin-type"/>
</dbReference>
<dbReference type="InterPro" id="IPR054351">
    <property type="entry name" value="NADH_UbQ_OxRdtase_ferredoxin"/>
</dbReference>
<evidence type="ECO:0000256" key="1">
    <source>
        <dbReference type="ARBA" id="ARBA00001966"/>
    </source>
</evidence>
<dbReference type="PROSITE" id="PS00641">
    <property type="entry name" value="COMPLEX1_75K_1"/>
    <property type="match status" value="1"/>
</dbReference>
<dbReference type="FunFam" id="3.30.200.210:FF:000002">
    <property type="entry name" value="NADH-ubiquinone oxidoreductase 75 kDa subunit"/>
    <property type="match status" value="1"/>
</dbReference>
<dbReference type="PROSITE" id="PS00642">
    <property type="entry name" value="COMPLEX1_75K_2"/>
    <property type="match status" value="1"/>
</dbReference>
<dbReference type="SUPFAM" id="SSF54292">
    <property type="entry name" value="2Fe-2S ferredoxin-like"/>
    <property type="match status" value="1"/>
</dbReference>
<dbReference type="SUPFAM" id="SSF54862">
    <property type="entry name" value="4Fe-4S ferredoxins"/>
    <property type="match status" value="1"/>
</dbReference>
<dbReference type="InterPro" id="IPR010228">
    <property type="entry name" value="NADH_UbQ_OxRdtase_Gsu"/>
</dbReference>
<evidence type="ECO:0000259" key="13">
    <source>
        <dbReference type="PROSITE" id="PS51839"/>
    </source>
</evidence>
<feature type="domain" description="2Fe-2S ferredoxin-type" evidence="11">
    <location>
        <begin position="1"/>
        <end position="78"/>
    </location>
</feature>
<dbReference type="Pfam" id="PF22151">
    <property type="entry name" value="Fer4_NDSU1"/>
    <property type="match status" value="1"/>
</dbReference>
<dbReference type="Gene3D" id="3.30.200.210">
    <property type="match status" value="1"/>
</dbReference>
<keyword evidence="5" id="KW-1278">Translocase</keyword>
<dbReference type="EC" id="1.6.5.3" evidence="14"/>
<feature type="domain" description="4Fe-4S His(Cys)3-ligated-type" evidence="13">
    <location>
        <begin position="78"/>
        <end position="117"/>
    </location>
</feature>
<comment type="cofactor">
    <cofactor evidence="1">
        <name>[4Fe-4S] cluster</name>
        <dbReference type="ChEBI" id="CHEBI:49883"/>
    </cofactor>
</comment>
<gene>
    <name evidence="14" type="primary">nad11</name>
</gene>
<evidence type="ECO:0000256" key="2">
    <source>
        <dbReference type="ARBA" id="ARBA00005404"/>
    </source>
</evidence>
<dbReference type="InterPro" id="IPR036010">
    <property type="entry name" value="2Fe-2S_ferredoxin-like_sf"/>
</dbReference>
<dbReference type="Pfam" id="PF10588">
    <property type="entry name" value="NADH-G_4Fe-4S_3"/>
    <property type="match status" value="1"/>
</dbReference>
<dbReference type="InterPro" id="IPR006963">
    <property type="entry name" value="Mopterin_OxRdtase_4Fe-4S_dom"/>
</dbReference>
<dbReference type="Pfam" id="PF22117">
    <property type="entry name" value="Fer4_Nqo3"/>
    <property type="match status" value="1"/>
</dbReference>
<dbReference type="PROSITE" id="PS00643">
    <property type="entry name" value="COMPLEX1_75K_3"/>
    <property type="match status" value="1"/>
</dbReference>
<dbReference type="InterPro" id="IPR050123">
    <property type="entry name" value="Prok_molybdopt-oxidoreductase"/>
</dbReference>
<dbReference type="GO" id="GO:0046872">
    <property type="term" value="F:metal ion binding"/>
    <property type="evidence" value="ECO:0007669"/>
    <property type="project" value="UniProtKB-KW"/>
</dbReference>
<dbReference type="PANTHER" id="PTHR43105:SF13">
    <property type="entry name" value="NADH-UBIQUINONE OXIDOREDUCTASE 75 KDA SUBUNIT, MITOCHONDRIAL"/>
    <property type="match status" value="1"/>
</dbReference>
<keyword evidence="7" id="KW-0411">Iron-sulfur</keyword>
<evidence type="ECO:0000256" key="9">
    <source>
        <dbReference type="ARBA" id="ARBA00034078"/>
    </source>
</evidence>
<dbReference type="PROSITE" id="PS51669">
    <property type="entry name" value="4FE4S_MOW_BIS_MGD"/>
    <property type="match status" value="1"/>
</dbReference>
<name>M4QL20_9EUKA</name>
<reference evidence="14" key="2">
    <citation type="journal article" date="2013" name="Genome Biol. Evol.">
        <title>Strikingly bacteria-like and gene-rich mitochondrial genomes throughout jakobid protists.</title>
        <authorList>
            <person name="Burger G."/>
            <person name="Gray M.W."/>
            <person name="Forget L."/>
            <person name="Lang B.F."/>
        </authorList>
    </citation>
    <scope>NUCLEOTIDE SEQUENCE</scope>
    <source>
        <strain evidence="14">ATCC 50695</strain>
    </source>
</reference>
<evidence type="ECO:0000256" key="5">
    <source>
        <dbReference type="ARBA" id="ARBA00022967"/>
    </source>
</evidence>
<evidence type="ECO:0000259" key="12">
    <source>
        <dbReference type="PROSITE" id="PS51669"/>
    </source>
</evidence>
<keyword evidence="4" id="KW-0479">Metal-binding</keyword>
<organism evidence="14">
    <name type="scientific">Jakoba bahamiensis</name>
    <dbReference type="NCBI Taxonomy" id="221721"/>
    <lineage>
        <taxon>Eukaryota</taxon>
        <taxon>Discoba</taxon>
        <taxon>Jakobida</taxon>
        <taxon>Histionina</taxon>
        <taxon>Jakobidae</taxon>
        <taxon>Jakoba</taxon>
    </lineage>
</organism>
<dbReference type="GO" id="GO:0051539">
    <property type="term" value="F:4 iron, 4 sulfur cluster binding"/>
    <property type="evidence" value="ECO:0007669"/>
    <property type="project" value="UniProtKB-KW"/>
</dbReference>
<evidence type="ECO:0000256" key="4">
    <source>
        <dbReference type="ARBA" id="ARBA00022723"/>
    </source>
</evidence>
<accession>M4QL20</accession>
<evidence type="ECO:0000256" key="10">
    <source>
        <dbReference type="RuleBase" id="RU004523"/>
    </source>
</evidence>
<reference evidence="14" key="1">
    <citation type="journal article" date="2006" name="RNA">
        <title>Hybrid E. coli--Mitochondrial ribonuclease P RNAs are catalytically active.</title>
        <authorList>
            <person name="Seif E."/>
            <person name="Cadieux A."/>
            <person name="Lang B.F."/>
        </authorList>
    </citation>
    <scope>NUCLEOTIDE SEQUENCE</scope>
    <source>
        <strain evidence="14">ATCC 50695</strain>
    </source>
</reference>
<keyword evidence="3" id="KW-0004">4Fe-4S</keyword>
<keyword evidence="14" id="KW-0496">Mitochondrion</keyword>
<dbReference type="Pfam" id="PF00384">
    <property type="entry name" value="Molybdopterin"/>
    <property type="match status" value="1"/>
</dbReference>
<dbReference type="Pfam" id="PF09326">
    <property type="entry name" value="NADH_dhqG_C"/>
    <property type="match status" value="1"/>
</dbReference>
<evidence type="ECO:0000256" key="7">
    <source>
        <dbReference type="ARBA" id="ARBA00023014"/>
    </source>
</evidence>
<dbReference type="AlphaFoldDB" id="M4QL20"/>
<dbReference type="SUPFAM" id="SSF53706">
    <property type="entry name" value="Formate dehydrogenase/DMSO reductase, domains 1-3"/>
    <property type="match status" value="1"/>
</dbReference>
<comment type="cofactor">
    <cofactor evidence="9">
        <name>[2Fe-2S] cluster</name>
        <dbReference type="ChEBI" id="CHEBI:190135"/>
    </cofactor>
</comment>
<protein>
    <submittedName>
        <fullName evidence="14">NADH dehydrogenase subunit 11</fullName>
        <ecNumber evidence="14">1.6.5.3</ecNumber>
    </submittedName>
</protein>
<dbReference type="Gene3D" id="3.10.20.740">
    <property type="match status" value="1"/>
</dbReference>
<dbReference type="Gene3D" id="3.30.70.20">
    <property type="match status" value="1"/>
</dbReference>
<dbReference type="Gene3D" id="3.40.50.740">
    <property type="match status" value="1"/>
</dbReference>
<dbReference type="InterPro" id="IPR006656">
    <property type="entry name" value="Mopterin_OxRdtase"/>
</dbReference>
<dbReference type="PANTHER" id="PTHR43105">
    <property type="entry name" value="RESPIRATORY NITRATE REDUCTASE"/>
    <property type="match status" value="1"/>
</dbReference>
<dbReference type="EMBL" id="KC353354">
    <property type="protein sequence ID" value="AGH24148.1"/>
    <property type="molecule type" value="Genomic_DNA"/>
</dbReference>
<proteinExistence type="inferred from homology"/>
<keyword evidence="8" id="KW-0520">NAD</keyword>
<dbReference type="GO" id="GO:0016020">
    <property type="term" value="C:membrane"/>
    <property type="evidence" value="ECO:0007669"/>
    <property type="project" value="InterPro"/>
</dbReference>
<evidence type="ECO:0000256" key="6">
    <source>
        <dbReference type="ARBA" id="ARBA00023004"/>
    </source>
</evidence>
<dbReference type="GO" id="GO:0008137">
    <property type="term" value="F:NADH dehydrogenase (ubiquinone) activity"/>
    <property type="evidence" value="ECO:0007669"/>
    <property type="project" value="InterPro"/>
</dbReference>
<dbReference type="NCBIfam" id="TIGR01973">
    <property type="entry name" value="NuoG"/>
    <property type="match status" value="1"/>
</dbReference>
<evidence type="ECO:0000256" key="8">
    <source>
        <dbReference type="ARBA" id="ARBA00023027"/>
    </source>
</evidence>
<dbReference type="FunFam" id="3.30.70.20:FF:000002">
    <property type="entry name" value="NADH-ubiquinone oxidoreductase 75 kDa subunit"/>
    <property type="match status" value="1"/>
</dbReference>
<dbReference type="Pfam" id="PF13510">
    <property type="entry name" value="Fer2_4"/>
    <property type="match status" value="1"/>
</dbReference>
<evidence type="ECO:0000313" key="14">
    <source>
        <dbReference type="EMBL" id="AGH24148.1"/>
    </source>
</evidence>
<dbReference type="PROSITE" id="PS51839">
    <property type="entry name" value="4FE4S_HC3"/>
    <property type="match status" value="1"/>
</dbReference>
<dbReference type="GO" id="GO:0042773">
    <property type="term" value="P:ATP synthesis coupled electron transport"/>
    <property type="evidence" value="ECO:0007669"/>
    <property type="project" value="InterPro"/>
</dbReference>
<evidence type="ECO:0000256" key="3">
    <source>
        <dbReference type="ARBA" id="ARBA00022485"/>
    </source>
</evidence>
<dbReference type="InterPro" id="IPR000283">
    <property type="entry name" value="NADH_UbQ_OxRdtase_75kDa_su_CS"/>
</dbReference>
<dbReference type="CDD" id="cd00207">
    <property type="entry name" value="fer2"/>
    <property type="match status" value="1"/>
</dbReference>
<keyword evidence="6" id="KW-0408">Iron</keyword>
<evidence type="ECO:0000259" key="11">
    <source>
        <dbReference type="PROSITE" id="PS51085"/>
    </source>
</evidence>
<sequence>MVKVIIDGIEVQARKNATILQACLDVGVEIPRFCYHERLSIAGNCRMCLVEVEKSPKPVASCAMPVVEGMKVFTNTPLVRKAREGVLEFLLVNHPLDCPICDQGGECDLQDLTMAYGSDRGRFHEYKRGVEDKNLGPLVKTVMTRCIHCTRCVRFSTEIAGVEDLGTVGRGRDTEISTYIEKVFDSELSGNIIDLCPVGALTSKPYAFTARPWELESVESIDISDGIGSNIRIDLRGSEIMRVLPKLNEEINEEWISDKTRFSYDGLKRQRLTMPLLHCNGNYQESSWKESFDLIKMQLETSEQKGGRIIWVLGKQVELETALLVKELSSKFRNSYVTSELMINTSRNVDFRMNYTLNNSLNDLENIDFCLLIGTNPRHEASLLNVRLRKAYLKNQKSLRIGVIGDQMDLTYSHDYLGNDLNVLLAILEGRHLYSKYLFKARNPLILLGDAILFRKDSESFINAFQNFESIIDKKCFGFLNSSSGTVGHMDLGIGGLKVLEQPSFSKNDFVYLCGVDDYSYDLFSGAFLVYQGHHGDQSVLLSDMILPGAAFTEKSATYVNVEGRVQRTTECFAAPGNAREDWKIIRALSEFLGKTLDYQSLEDIRFQIAQYSPKSDILGVYLKNYFFENKSRPERDKIYLSKFTKLIPNFYLTDPVCRASSIMGRCSVLYHVSDKK</sequence>
<dbReference type="PROSITE" id="PS51085">
    <property type="entry name" value="2FE2S_FER_2"/>
    <property type="match status" value="1"/>
</dbReference>
<dbReference type="FunFam" id="3.10.20.740:FF:000001">
    <property type="entry name" value="NADH-quinone oxidoreductase subunit G"/>
    <property type="match status" value="1"/>
</dbReference>
<keyword evidence="14" id="KW-0560">Oxidoreductase</keyword>
<dbReference type="SMART" id="SM00929">
    <property type="entry name" value="NADH-G_4Fe-4S_3"/>
    <property type="match status" value="1"/>
</dbReference>